<name>S3D2X6_GLAL2</name>
<dbReference type="GeneID" id="19464903"/>
<sequence length="177" mass="20016">MSPTPNPEVVSPTVPKTTFTNMPQEMRDEIIGYIKPRSNLFEVNFATLTCVAKPAITRLEDMTDTLSLKQVTRDIKAQIVAVMKPGPNRLRRINSQSGSNIFHFNPRKDIVLVDCRDLDLPDEDPVYFPSNIPQGIADGLSDYLRGASTLVIRKFPFLKNQRIWMRIIKSCANLKAL</sequence>
<dbReference type="HOGENOM" id="CLU_1518003_0_0_1"/>
<dbReference type="RefSeq" id="XP_008079454.1">
    <property type="nucleotide sequence ID" value="XM_008081263.1"/>
</dbReference>
<dbReference type="KEGG" id="glz:GLAREA_05849"/>
<keyword evidence="2" id="KW-1185">Reference proteome</keyword>
<dbReference type="Proteomes" id="UP000016922">
    <property type="component" value="Unassembled WGS sequence"/>
</dbReference>
<evidence type="ECO:0000313" key="2">
    <source>
        <dbReference type="Proteomes" id="UP000016922"/>
    </source>
</evidence>
<reference evidence="1 2" key="1">
    <citation type="journal article" date="2013" name="BMC Genomics">
        <title>Genomics-driven discovery of the pneumocandin biosynthetic gene cluster in the fungus Glarea lozoyensis.</title>
        <authorList>
            <person name="Chen L."/>
            <person name="Yue Q."/>
            <person name="Zhang X."/>
            <person name="Xiang M."/>
            <person name="Wang C."/>
            <person name="Li S."/>
            <person name="Che Y."/>
            <person name="Ortiz-Lopez F.J."/>
            <person name="Bills G.F."/>
            <person name="Liu X."/>
            <person name="An Z."/>
        </authorList>
    </citation>
    <scope>NUCLEOTIDE SEQUENCE [LARGE SCALE GENOMIC DNA]</scope>
    <source>
        <strain evidence="2">ATCC 20868 / MF5171</strain>
    </source>
</reference>
<dbReference type="EMBL" id="KE145358">
    <property type="protein sequence ID" value="EPE32837.1"/>
    <property type="molecule type" value="Genomic_DNA"/>
</dbReference>
<protein>
    <recommendedName>
        <fullName evidence="3">F-box domain-containing protein</fullName>
    </recommendedName>
</protein>
<evidence type="ECO:0000313" key="1">
    <source>
        <dbReference type="EMBL" id="EPE32837.1"/>
    </source>
</evidence>
<gene>
    <name evidence="1" type="ORF">GLAREA_05849</name>
</gene>
<organism evidence="1 2">
    <name type="scientific">Glarea lozoyensis (strain ATCC 20868 / MF5171)</name>
    <dbReference type="NCBI Taxonomy" id="1116229"/>
    <lineage>
        <taxon>Eukaryota</taxon>
        <taxon>Fungi</taxon>
        <taxon>Dikarya</taxon>
        <taxon>Ascomycota</taxon>
        <taxon>Pezizomycotina</taxon>
        <taxon>Leotiomycetes</taxon>
        <taxon>Helotiales</taxon>
        <taxon>Helotiaceae</taxon>
        <taxon>Glarea</taxon>
    </lineage>
</organism>
<proteinExistence type="predicted"/>
<accession>S3D2X6</accession>
<dbReference type="AlphaFoldDB" id="S3D2X6"/>
<evidence type="ECO:0008006" key="3">
    <source>
        <dbReference type="Google" id="ProtNLM"/>
    </source>
</evidence>